<dbReference type="InterPro" id="IPR024529">
    <property type="entry name" value="ECF_trnsprt_substrate-spec"/>
</dbReference>
<evidence type="ECO:0000313" key="3">
    <source>
        <dbReference type="Proteomes" id="UP000033166"/>
    </source>
</evidence>
<gene>
    <name evidence="2" type="ORF">LACPI_1404</name>
</gene>
<proteinExistence type="predicted"/>
<feature type="transmembrane region" description="Helical" evidence="1">
    <location>
        <begin position="99"/>
        <end position="123"/>
    </location>
</feature>
<dbReference type="HOGENOM" id="CLU_069956_1_0_9"/>
<name>A0A0D6DXW5_9LACT</name>
<feature type="transmembrane region" description="Helical" evidence="1">
    <location>
        <begin position="64"/>
        <end position="87"/>
    </location>
</feature>
<sequence length="161" mass="17784">MPINKLTRLAILTALSCVLRFSMSALPNVKPITALFFVIMLCFGLSDAILVSALTMILTGLLMGFSIIILGQIVSYAIILTIASILCRMFSNLIIRTGLVFLLTMLYGFVISIFSAYLFGASFWPFWLGGLTFDLAHAISTALFFPIIFGIFNRLLKQKVI</sequence>
<feature type="transmembrane region" description="Helical" evidence="1">
    <location>
        <begin position="35"/>
        <end position="58"/>
    </location>
</feature>
<dbReference type="KEGG" id="lpk:LACPI_1404"/>
<evidence type="ECO:0000256" key="1">
    <source>
        <dbReference type="SAM" id="Phobius"/>
    </source>
</evidence>
<dbReference type="AlphaFoldDB" id="A0A0D6DXW5"/>
<keyword evidence="1" id="KW-1133">Transmembrane helix</keyword>
<keyword evidence="1" id="KW-0812">Transmembrane</keyword>
<dbReference type="Gene3D" id="1.10.1760.20">
    <property type="match status" value="1"/>
</dbReference>
<dbReference type="STRING" id="1364.LP2241_30422"/>
<dbReference type="RefSeq" id="WP_047915712.1">
    <property type="nucleotide sequence ID" value="NZ_LN774769.1"/>
</dbReference>
<evidence type="ECO:0000313" key="2">
    <source>
        <dbReference type="EMBL" id="CEN28604.1"/>
    </source>
</evidence>
<dbReference type="Pfam" id="PF12822">
    <property type="entry name" value="ECF_trnsprt"/>
    <property type="match status" value="1"/>
</dbReference>
<dbReference type="EMBL" id="LN774769">
    <property type="protein sequence ID" value="CEN28604.1"/>
    <property type="molecule type" value="Genomic_DNA"/>
</dbReference>
<protein>
    <submittedName>
        <fullName evidence="2">Putative metal ion ABC transporter, membrane-spanning subunit</fullName>
    </submittedName>
</protein>
<dbReference type="Proteomes" id="UP000033166">
    <property type="component" value="Chromosome I"/>
</dbReference>
<accession>A0A0D6DXW5</accession>
<keyword evidence="1" id="KW-0472">Membrane</keyword>
<organism evidence="2 3">
    <name type="scientific">Pseudolactococcus piscium MKFS47</name>
    <dbReference type="NCBI Taxonomy" id="297352"/>
    <lineage>
        <taxon>Bacteria</taxon>
        <taxon>Bacillati</taxon>
        <taxon>Bacillota</taxon>
        <taxon>Bacilli</taxon>
        <taxon>Lactobacillales</taxon>
        <taxon>Streptococcaceae</taxon>
        <taxon>Pseudolactococcus</taxon>
    </lineage>
</organism>
<feature type="transmembrane region" description="Helical" evidence="1">
    <location>
        <begin position="135"/>
        <end position="156"/>
    </location>
</feature>
<reference evidence="3" key="1">
    <citation type="submission" date="2015-01" db="EMBL/GenBank/DDBJ databases">
        <authorList>
            <person name="Andreevskaya M."/>
        </authorList>
    </citation>
    <scope>NUCLEOTIDE SEQUENCE [LARGE SCALE GENOMIC DNA]</scope>
    <source>
        <strain evidence="3">MKFS47</strain>
    </source>
</reference>